<dbReference type="AlphaFoldDB" id="A0AAV0E7N4"/>
<name>A0AAV0E7N4_9ASTE</name>
<dbReference type="Proteomes" id="UP001152523">
    <property type="component" value="Unassembled WGS sequence"/>
</dbReference>
<keyword evidence="2 3" id="KW-0175">Coiled coil</keyword>
<evidence type="ECO:0000256" key="1">
    <source>
        <dbReference type="ARBA" id="ARBA00005485"/>
    </source>
</evidence>
<feature type="region of interest" description="Disordered" evidence="4">
    <location>
        <begin position="456"/>
        <end position="475"/>
    </location>
</feature>
<keyword evidence="6" id="KW-1185">Reference proteome</keyword>
<feature type="region of interest" description="Disordered" evidence="4">
    <location>
        <begin position="646"/>
        <end position="813"/>
    </location>
</feature>
<feature type="compositionally biased region" description="Basic residues" evidence="4">
    <location>
        <begin position="804"/>
        <end position="813"/>
    </location>
</feature>
<comment type="caution">
    <text evidence="5">The sequence shown here is derived from an EMBL/GenBank/DDBJ whole genome shotgun (WGS) entry which is preliminary data.</text>
</comment>
<dbReference type="Pfam" id="PF05701">
    <property type="entry name" value="WEMBL"/>
    <property type="match status" value="1"/>
</dbReference>
<gene>
    <name evidence="5" type="ORF">CEPIT_LOCUS21602</name>
</gene>
<accession>A0AAV0E7N4</accession>
<feature type="compositionally biased region" description="Basic and acidic residues" evidence="4">
    <location>
        <begin position="727"/>
        <end position="764"/>
    </location>
</feature>
<evidence type="ECO:0000313" key="6">
    <source>
        <dbReference type="Proteomes" id="UP001152523"/>
    </source>
</evidence>
<evidence type="ECO:0000256" key="3">
    <source>
        <dbReference type="SAM" id="Coils"/>
    </source>
</evidence>
<dbReference type="EMBL" id="CAMAPF010000299">
    <property type="protein sequence ID" value="CAH9116784.1"/>
    <property type="molecule type" value="Genomic_DNA"/>
</dbReference>
<sequence>MSTKSKSTLPETPKSKVSPATPRGGGKVSRGASKFDADSPLQNLRSSVDKSPKPVAPKASSAERPSTKLATPPDKKPTRILKPSELQTELSLAQEDLKQAREKIASVEKDKAQALDDLKEAKRLADEANEKLREALIAQKRAEENSEIDKFRAVEMEQAGIEAAHEKEQKWAKEIEAVRNQQALDSSSLLSITQELDLVKHELAVTNDAKNQALSRANEASKVAEIHAENIKTLTAELARVKSMVDSRSEMNLEIETLREELERTKNYELELMEKEDILEKLKVDLEASKIAESYACNLVEEWKKTVNALELETEEAHRNERSSLEHLESSMKQLEDRNESLHKAESEIASLKEKIMSLESSIERNKGELEESEYHLKITQEEASELVRKVESLSFELNIIKDEKIQALMNEKLAAESVEKLLEEKDRLLEDLKNSREEEEASKRAVEDLTSALHEVSSQAREANEKLLSSQEETKEYETRIEDLKIALKNTNEKYEDMLGDAKQEIDLLTKTVDQSKQDYDIFKAEQEEKERNLITKAEEASSSMEKEIDTLANLLKHAQEEASNARESEANLKTSLSETEREVIYLREVLRDTKAEGMRLMESLMEKETELQSILQENEELQIREAMALKKIEELSLMHEEALARKQDGEDGELTETEKDIDMLQPDVEQNGVAEEKPTLKEEVQENEVARGEPQDDSNGTEELEVKESVREEKKDNGCVEEGEFERQESFQFGEKDSSPERVAEPEKDPEQKEEVCEKKYDQPNGLKSSIEKHDNNVIASPGTQQSPKKKKPLLSKFGSFMKKKGTVSQK</sequence>
<protein>
    <recommendedName>
        <fullName evidence="7">WEB family protein</fullName>
    </recommendedName>
</protein>
<evidence type="ECO:0000313" key="5">
    <source>
        <dbReference type="EMBL" id="CAH9116784.1"/>
    </source>
</evidence>
<dbReference type="GO" id="GO:0007131">
    <property type="term" value="P:reciprocal meiotic recombination"/>
    <property type="evidence" value="ECO:0007669"/>
    <property type="project" value="TreeGrafter"/>
</dbReference>
<feature type="coiled-coil region" evidence="3">
    <location>
        <begin position="90"/>
        <end position="181"/>
    </location>
</feature>
<reference evidence="5" key="1">
    <citation type="submission" date="2022-07" db="EMBL/GenBank/DDBJ databases">
        <authorList>
            <person name="Macas J."/>
            <person name="Novak P."/>
            <person name="Neumann P."/>
        </authorList>
    </citation>
    <scope>NUCLEOTIDE SEQUENCE</scope>
</reference>
<organism evidence="5 6">
    <name type="scientific">Cuscuta epithymum</name>
    <dbReference type="NCBI Taxonomy" id="186058"/>
    <lineage>
        <taxon>Eukaryota</taxon>
        <taxon>Viridiplantae</taxon>
        <taxon>Streptophyta</taxon>
        <taxon>Embryophyta</taxon>
        <taxon>Tracheophyta</taxon>
        <taxon>Spermatophyta</taxon>
        <taxon>Magnoliopsida</taxon>
        <taxon>eudicotyledons</taxon>
        <taxon>Gunneridae</taxon>
        <taxon>Pentapetalae</taxon>
        <taxon>asterids</taxon>
        <taxon>lamiids</taxon>
        <taxon>Solanales</taxon>
        <taxon>Convolvulaceae</taxon>
        <taxon>Cuscuteae</taxon>
        <taxon>Cuscuta</taxon>
        <taxon>Cuscuta subgen. Cuscuta</taxon>
    </lineage>
</organism>
<feature type="compositionally biased region" description="Polar residues" evidence="4">
    <location>
        <begin position="457"/>
        <end position="472"/>
    </location>
</feature>
<evidence type="ECO:0008006" key="7">
    <source>
        <dbReference type="Google" id="ProtNLM"/>
    </source>
</evidence>
<feature type="compositionally biased region" description="Polar residues" evidence="4">
    <location>
        <begin position="1"/>
        <end position="10"/>
    </location>
</feature>
<feature type="coiled-coil region" evidence="3">
    <location>
        <begin position="241"/>
        <end position="369"/>
    </location>
</feature>
<feature type="compositionally biased region" description="Basic and acidic residues" evidence="4">
    <location>
        <begin position="676"/>
        <end position="696"/>
    </location>
</feature>
<dbReference type="InterPro" id="IPR008545">
    <property type="entry name" value="Web"/>
</dbReference>
<dbReference type="PANTHER" id="PTHR23160">
    <property type="entry name" value="SYNAPTONEMAL COMPLEX PROTEIN-RELATED"/>
    <property type="match status" value="1"/>
</dbReference>
<comment type="similarity">
    <text evidence="1">Belongs to the WEB family.</text>
</comment>
<feature type="compositionally biased region" description="Basic and acidic residues" evidence="4">
    <location>
        <begin position="706"/>
        <end position="720"/>
    </location>
</feature>
<evidence type="ECO:0000256" key="2">
    <source>
        <dbReference type="ARBA" id="ARBA00023054"/>
    </source>
</evidence>
<evidence type="ECO:0000256" key="4">
    <source>
        <dbReference type="SAM" id="MobiDB-lite"/>
    </source>
</evidence>
<dbReference type="PANTHER" id="PTHR23160:SF20">
    <property type="entry name" value="OS02G0439200 PROTEIN"/>
    <property type="match status" value="1"/>
</dbReference>
<proteinExistence type="inferred from homology"/>
<feature type="region of interest" description="Disordered" evidence="4">
    <location>
        <begin position="1"/>
        <end position="81"/>
    </location>
</feature>